<evidence type="ECO:0000256" key="3">
    <source>
        <dbReference type="ARBA" id="ARBA00022833"/>
    </source>
</evidence>
<feature type="compositionally biased region" description="Polar residues" evidence="5">
    <location>
        <begin position="441"/>
        <end position="465"/>
    </location>
</feature>
<proteinExistence type="predicted"/>
<evidence type="ECO:0000256" key="5">
    <source>
        <dbReference type="SAM" id="MobiDB-lite"/>
    </source>
</evidence>
<feature type="region of interest" description="Disordered" evidence="5">
    <location>
        <begin position="534"/>
        <end position="584"/>
    </location>
</feature>
<evidence type="ECO:0000313" key="8">
    <source>
        <dbReference type="Proteomes" id="UP001175211"/>
    </source>
</evidence>
<dbReference type="AlphaFoldDB" id="A0AA39N900"/>
<name>A0AA39N900_ARMTA</name>
<feature type="compositionally biased region" description="Low complexity" evidence="5">
    <location>
        <begin position="487"/>
        <end position="501"/>
    </location>
</feature>
<reference evidence="7" key="1">
    <citation type="submission" date="2023-06" db="EMBL/GenBank/DDBJ databases">
        <authorList>
            <consortium name="Lawrence Berkeley National Laboratory"/>
            <person name="Ahrendt S."/>
            <person name="Sahu N."/>
            <person name="Indic B."/>
            <person name="Wong-Bajracharya J."/>
            <person name="Merenyi Z."/>
            <person name="Ke H.-M."/>
            <person name="Monk M."/>
            <person name="Kocsube S."/>
            <person name="Drula E."/>
            <person name="Lipzen A."/>
            <person name="Balint B."/>
            <person name="Henrissat B."/>
            <person name="Andreopoulos B."/>
            <person name="Martin F.M."/>
            <person name="Harder C.B."/>
            <person name="Rigling D."/>
            <person name="Ford K.L."/>
            <person name="Foster G.D."/>
            <person name="Pangilinan J."/>
            <person name="Papanicolaou A."/>
            <person name="Barry K."/>
            <person name="LaButti K."/>
            <person name="Viragh M."/>
            <person name="Koriabine M."/>
            <person name="Yan M."/>
            <person name="Riley R."/>
            <person name="Champramary S."/>
            <person name="Plett K.L."/>
            <person name="Tsai I.J."/>
            <person name="Slot J."/>
            <person name="Sipos G."/>
            <person name="Plett J."/>
            <person name="Nagy L.G."/>
            <person name="Grigoriev I.V."/>
        </authorList>
    </citation>
    <scope>NUCLEOTIDE SEQUENCE</scope>
    <source>
        <strain evidence="7">CCBAS 213</strain>
    </source>
</reference>
<dbReference type="PROSITE" id="PS50103">
    <property type="entry name" value="ZF_C3H1"/>
    <property type="match status" value="1"/>
</dbReference>
<dbReference type="GO" id="GO:0008270">
    <property type="term" value="F:zinc ion binding"/>
    <property type="evidence" value="ECO:0007669"/>
    <property type="project" value="UniProtKB-KW"/>
</dbReference>
<keyword evidence="3 4" id="KW-0862">Zinc</keyword>
<protein>
    <recommendedName>
        <fullName evidence="6">C3H1-type domain-containing protein</fullName>
    </recommendedName>
</protein>
<comment type="caution">
    <text evidence="7">The sequence shown here is derived from an EMBL/GenBank/DDBJ whole genome shotgun (WGS) entry which is preliminary data.</text>
</comment>
<sequence length="695" mass="75286">MSLQEPLWRVKTRPCPFYRKGNCIFSANCNFLHIENEWGPHETTLVAPESYPSQILPHKVTPGKNIDQLPTRTSHHPTQISGLLDVLQDVIEDASSDILMAVSNKQTENPGGASDLVEPVTYGHGDIFPGPVTAVPLTSNSTDVCSELDVNDTIHPVRSLSLEEATSYMPFPHPSPHIPVFSHTEIHLPDTPNLLSPVNLPDLQLKTFFRDYHDSSIRDEHISDSWSTPMPLAMSPPISPAPTSTFDLLSSPFRSPSSRIMSPNFASLFHRLHPISPAPHNDRGNLDAPDLSLDALDSPVSDGPDMSGSNALDVQLCDVARSLQSEDVFGSPIIQLEPSAVGCASPDQYDNSNEEQSGVIWSAHDRDISALSASPIHDVIETFSSAIGTELLDEDLNEDNVSDSSPTARLAYLDGPTVLTSQDDTVTALYSSYSDLDSSNRKIASSTRSPEQISSKDSSPLNSAVASVPLRSRVFTPPPRDLRRRSSNGMSSPLSSPPTLLDSLSQHHATFRTLSIFDPHLSVRSLSSETAILRTPSNPVESPVSLSPIPSSSSSRYEGETGDPKLPSCGRSSYEGESQVPSSTKVPFGFRKSFVLGGSRNSSLIMNRMSRVASSRDLETDSLRQQSPKLLSTELDRSGLKPLRLSTILTAKSASASPSRSTFITGNSHRTSLTSTIVSSNSSSSNNILVLSHYY</sequence>
<dbReference type="RefSeq" id="XP_060333134.1">
    <property type="nucleotide sequence ID" value="XM_060481134.1"/>
</dbReference>
<dbReference type="EMBL" id="JAUEPS010000011">
    <property type="protein sequence ID" value="KAK0461237.1"/>
    <property type="molecule type" value="Genomic_DNA"/>
</dbReference>
<evidence type="ECO:0000256" key="4">
    <source>
        <dbReference type="PROSITE-ProRule" id="PRU00723"/>
    </source>
</evidence>
<evidence type="ECO:0000259" key="6">
    <source>
        <dbReference type="PROSITE" id="PS50103"/>
    </source>
</evidence>
<dbReference type="InterPro" id="IPR036855">
    <property type="entry name" value="Znf_CCCH_sf"/>
</dbReference>
<feature type="domain" description="C3H1-type" evidence="6">
    <location>
        <begin position="9"/>
        <end position="36"/>
    </location>
</feature>
<evidence type="ECO:0000313" key="7">
    <source>
        <dbReference type="EMBL" id="KAK0461237.1"/>
    </source>
</evidence>
<feature type="compositionally biased region" description="Polar residues" evidence="5">
    <location>
        <begin position="575"/>
        <end position="584"/>
    </location>
</feature>
<organism evidence="7 8">
    <name type="scientific">Armillaria tabescens</name>
    <name type="common">Ringless honey mushroom</name>
    <name type="synonym">Agaricus tabescens</name>
    <dbReference type="NCBI Taxonomy" id="1929756"/>
    <lineage>
        <taxon>Eukaryota</taxon>
        <taxon>Fungi</taxon>
        <taxon>Dikarya</taxon>
        <taxon>Basidiomycota</taxon>
        <taxon>Agaricomycotina</taxon>
        <taxon>Agaricomycetes</taxon>
        <taxon>Agaricomycetidae</taxon>
        <taxon>Agaricales</taxon>
        <taxon>Marasmiineae</taxon>
        <taxon>Physalacriaceae</taxon>
        <taxon>Desarmillaria</taxon>
    </lineage>
</organism>
<keyword evidence="8" id="KW-1185">Reference proteome</keyword>
<feature type="zinc finger region" description="C3H1-type" evidence="4">
    <location>
        <begin position="9"/>
        <end position="36"/>
    </location>
</feature>
<dbReference type="InterPro" id="IPR000571">
    <property type="entry name" value="Znf_CCCH"/>
</dbReference>
<evidence type="ECO:0000256" key="2">
    <source>
        <dbReference type="ARBA" id="ARBA00022771"/>
    </source>
</evidence>
<gene>
    <name evidence="7" type="ORF">EV420DRAFT_188071</name>
</gene>
<keyword evidence="1 4" id="KW-0479">Metal-binding</keyword>
<dbReference type="Pfam" id="PF00642">
    <property type="entry name" value="zf-CCCH"/>
    <property type="match status" value="1"/>
</dbReference>
<dbReference type="SMART" id="SM00356">
    <property type="entry name" value="ZnF_C3H1"/>
    <property type="match status" value="1"/>
</dbReference>
<dbReference type="Proteomes" id="UP001175211">
    <property type="component" value="Unassembled WGS sequence"/>
</dbReference>
<dbReference type="SUPFAM" id="SSF90229">
    <property type="entry name" value="CCCH zinc finger"/>
    <property type="match status" value="1"/>
</dbReference>
<keyword evidence="2 4" id="KW-0863">Zinc-finger</keyword>
<dbReference type="GeneID" id="85364682"/>
<accession>A0AA39N900</accession>
<evidence type="ECO:0000256" key="1">
    <source>
        <dbReference type="ARBA" id="ARBA00022723"/>
    </source>
</evidence>
<feature type="compositionally biased region" description="Low complexity" evidence="5">
    <location>
        <begin position="539"/>
        <end position="555"/>
    </location>
</feature>
<feature type="region of interest" description="Disordered" evidence="5">
    <location>
        <begin position="440"/>
        <end position="501"/>
    </location>
</feature>